<dbReference type="Proteomes" id="UP000308886">
    <property type="component" value="Unassembled WGS sequence"/>
</dbReference>
<evidence type="ECO:0000313" key="2">
    <source>
        <dbReference type="Proteomes" id="UP000308886"/>
    </source>
</evidence>
<comment type="caution">
    <text evidence="1">The sequence shown here is derived from an EMBL/GenBank/DDBJ whole genome shotgun (WGS) entry which is preliminary data.</text>
</comment>
<keyword evidence="2" id="KW-1185">Reference proteome</keyword>
<accession>A0AC61QP54</accession>
<gene>
    <name evidence="1" type="ORF">E5358_10365</name>
</gene>
<name>A0AC61QP54_9BACT</name>
<organism evidence="1 2">
    <name type="scientific">Palleniella muris</name>
    <dbReference type="NCBI Taxonomy" id="3038145"/>
    <lineage>
        <taxon>Bacteria</taxon>
        <taxon>Pseudomonadati</taxon>
        <taxon>Bacteroidota</taxon>
        <taxon>Bacteroidia</taxon>
        <taxon>Bacteroidales</taxon>
        <taxon>Prevotellaceae</taxon>
        <taxon>Palleniella</taxon>
    </lineage>
</organism>
<reference evidence="1" key="1">
    <citation type="submission" date="2019-04" db="EMBL/GenBank/DDBJ databases">
        <title>Microbes associate with the intestines of laboratory mice.</title>
        <authorList>
            <person name="Navarre W."/>
            <person name="Wong E."/>
            <person name="Huang K."/>
            <person name="Tropini C."/>
            <person name="Ng K."/>
            <person name="Yu B."/>
        </authorList>
    </citation>
    <scope>NUCLEOTIDE SEQUENCE</scope>
    <source>
        <strain evidence="1">NM73_A23</strain>
    </source>
</reference>
<proteinExistence type="predicted"/>
<protein>
    <submittedName>
        <fullName evidence="1">FtsX-like permease family protein</fullName>
    </submittedName>
</protein>
<dbReference type="EMBL" id="SRZC01000017">
    <property type="protein sequence ID" value="TGX81380.1"/>
    <property type="molecule type" value="Genomic_DNA"/>
</dbReference>
<evidence type="ECO:0000313" key="1">
    <source>
        <dbReference type="EMBL" id="TGX81380.1"/>
    </source>
</evidence>
<sequence length="412" mass="47169">MIKKLFTQMRNEWRSNVWLAIELLIISLLLWFVFMSLCTKLDIYLRPLGFDANHCYKLSMGMVNSKSTEAKDYNNRSEVNDDVEELVERLRHYEGIEAVSLSCSSHPYNGSNNWNPCRIDTMTVDCVYRQITPDFIKVFRYEGANGETPGQLAEKVNAGGIFVSESFLDLYGKDIKEYVGKEMVSVFDSTWSPKIEGVFKTVRYSDFDNGFSSRSFLVKPKWRFGNDAELCIRVKPEADNGFMERFIKDKETRFRVGGLYISDIKSFEDIRANFHQSDYNSLRNAVTIAVFLLLNIFLGLFGTFWFRTQQRRTEIALHKALGATNSDVFIRLVSEGLFVLLITVPFTVAIASLIYYYGLFFSEDSWYTGVEKIILISGITSFAVIALVIVIGIYFPARKAMGISPAEALRDE</sequence>